<proteinExistence type="predicted"/>
<dbReference type="Proteomes" id="UP000008021">
    <property type="component" value="Chromosome 10"/>
</dbReference>
<evidence type="ECO:0000313" key="1">
    <source>
        <dbReference type="EnsemblPlants" id="OMERI10G07190.1"/>
    </source>
</evidence>
<reference evidence="1" key="2">
    <citation type="submission" date="2018-05" db="EMBL/GenBank/DDBJ databases">
        <title>OmerRS3 (Oryza meridionalis Reference Sequence Version 3).</title>
        <authorList>
            <person name="Zhang J."/>
            <person name="Kudrna D."/>
            <person name="Lee S."/>
            <person name="Talag J."/>
            <person name="Welchert J."/>
            <person name="Wing R.A."/>
        </authorList>
    </citation>
    <scope>NUCLEOTIDE SEQUENCE [LARGE SCALE GENOMIC DNA]</scope>
    <source>
        <strain evidence="1">cv. OR44</strain>
    </source>
</reference>
<dbReference type="EnsemblPlants" id="OMERI10G07190.1">
    <property type="protein sequence ID" value="OMERI10G07190.1"/>
    <property type="gene ID" value="OMERI10G07190"/>
</dbReference>
<dbReference type="HOGENOM" id="CLU_1605298_0_0_1"/>
<evidence type="ECO:0000313" key="2">
    <source>
        <dbReference type="Proteomes" id="UP000008021"/>
    </source>
</evidence>
<dbReference type="AlphaFoldDB" id="A0A0E0EXU0"/>
<dbReference type="Gramene" id="OMERI10G07190.1">
    <property type="protein sequence ID" value="OMERI10G07190.1"/>
    <property type="gene ID" value="OMERI10G07190"/>
</dbReference>
<keyword evidence="2" id="KW-1185">Reference proteome</keyword>
<organism evidence="1">
    <name type="scientific">Oryza meridionalis</name>
    <dbReference type="NCBI Taxonomy" id="40149"/>
    <lineage>
        <taxon>Eukaryota</taxon>
        <taxon>Viridiplantae</taxon>
        <taxon>Streptophyta</taxon>
        <taxon>Embryophyta</taxon>
        <taxon>Tracheophyta</taxon>
        <taxon>Spermatophyta</taxon>
        <taxon>Magnoliopsida</taxon>
        <taxon>Liliopsida</taxon>
        <taxon>Poales</taxon>
        <taxon>Poaceae</taxon>
        <taxon>BOP clade</taxon>
        <taxon>Oryzoideae</taxon>
        <taxon>Oryzeae</taxon>
        <taxon>Oryzinae</taxon>
        <taxon>Oryza</taxon>
    </lineage>
</organism>
<protein>
    <submittedName>
        <fullName evidence="1">Uncharacterized protein</fullName>
    </submittedName>
</protein>
<sequence length="166" mass="17971">MARAVANEVPCFNSLFLGIPVPSLSLPTILIERQRHPSRPYGPRRRHGQQEMGDELHFSLPFSSSIFLDVPGPFPSLPAILRRSGDGNLPAPTDPDDGVGSGQRATCAPLLHLPLPWLPHPLIELTCCCALRPRSIDFAWSGGFLKPLVSLLEGGLGRAHPTCSAR</sequence>
<accession>A0A0E0EXU0</accession>
<reference evidence="1" key="1">
    <citation type="submission" date="2015-04" db="UniProtKB">
        <authorList>
            <consortium name="EnsemblPlants"/>
        </authorList>
    </citation>
    <scope>IDENTIFICATION</scope>
</reference>
<name>A0A0E0EXU0_9ORYZ</name>